<comment type="caution">
    <text evidence="1">The sequence shown here is derived from an EMBL/GenBank/DDBJ whole genome shotgun (WGS) entry which is preliminary data.</text>
</comment>
<evidence type="ECO:0000313" key="1">
    <source>
        <dbReference type="EMBL" id="MBQ0926609.1"/>
    </source>
</evidence>
<dbReference type="RefSeq" id="WP_210971764.1">
    <property type="nucleotide sequence ID" value="NZ_JAGPXE010000010.1"/>
</dbReference>
<dbReference type="EMBL" id="JAGPXE010000010">
    <property type="protein sequence ID" value="MBQ0926609.1"/>
    <property type="molecule type" value="Genomic_DNA"/>
</dbReference>
<reference evidence="1 2" key="1">
    <citation type="submission" date="2021-04" db="EMBL/GenBank/DDBJ databases">
        <title>Whole-genome sequencing of Saccharopolyspora endophytica KCTC 19397.</title>
        <authorList>
            <person name="Ay H."/>
            <person name="Saygin H."/>
            <person name="Sahin N."/>
        </authorList>
    </citation>
    <scope>NUCLEOTIDE SEQUENCE [LARGE SCALE GENOMIC DNA]</scope>
    <source>
        <strain evidence="1 2">KCTC 19397</strain>
    </source>
</reference>
<proteinExistence type="predicted"/>
<gene>
    <name evidence="1" type="ORF">KBO27_21895</name>
</gene>
<evidence type="ECO:0000313" key="2">
    <source>
        <dbReference type="Proteomes" id="UP000674084"/>
    </source>
</evidence>
<accession>A0ABS5DJZ6</accession>
<sequence length="66" mass="6970">MNQTASLMRAAIMSIGAAVDNVEAGKASPDDREELARVCDRLACALRADELPVAIDGDVISVVIDR</sequence>
<keyword evidence="2" id="KW-1185">Reference proteome</keyword>
<protein>
    <submittedName>
        <fullName evidence="1">Uncharacterized protein</fullName>
    </submittedName>
</protein>
<dbReference type="Proteomes" id="UP000674084">
    <property type="component" value="Unassembled WGS sequence"/>
</dbReference>
<organism evidence="1 2">
    <name type="scientific">Saccharopolyspora endophytica</name>
    <dbReference type="NCBI Taxonomy" id="543886"/>
    <lineage>
        <taxon>Bacteria</taxon>
        <taxon>Bacillati</taxon>
        <taxon>Actinomycetota</taxon>
        <taxon>Actinomycetes</taxon>
        <taxon>Pseudonocardiales</taxon>
        <taxon>Pseudonocardiaceae</taxon>
        <taxon>Saccharopolyspora</taxon>
    </lineage>
</organism>
<name>A0ABS5DJZ6_9PSEU</name>